<dbReference type="Pfam" id="PF07699">
    <property type="entry name" value="Ephrin_rec_like"/>
    <property type="match status" value="1"/>
</dbReference>
<dbReference type="PANTHER" id="PTHR46967">
    <property type="entry name" value="INSULIN-LIKE GROWTH FACTOR BINDING PROTEIN,N-TERMINAL"/>
    <property type="match status" value="1"/>
</dbReference>
<dbReference type="SMART" id="SM01411">
    <property type="entry name" value="Ephrin_rec_like"/>
    <property type="match status" value="3"/>
</dbReference>
<dbReference type="Gene3D" id="2.10.50.10">
    <property type="entry name" value="Tumor Necrosis Factor Receptor, subunit A, domain 2"/>
    <property type="match status" value="2"/>
</dbReference>
<feature type="region of interest" description="Disordered" evidence="1">
    <location>
        <begin position="298"/>
        <end position="349"/>
    </location>
</feature>
<gene>
    <name evidence="3" type="ORF">TrLO_g644</name>
</gene>
<accession>A0A9W7KUM1</accession>
<dbReference type="PANTHER" id="PTHR46967:SF2">
    <property type="entry name" value="SUSHI, VON WILLEBRAND FACTOR TYPE A, EGF AND PENTRAXIN DOMAIN-CONTAINING PROTEIN 1-LIKE"/>
    <property type="match status" value="1"/>
</dbReference>
<sequence length="349" mass="37250">MACSAGKFIRPGSTICVGCEAGKHVIDGATGDESSVCVDCNAGKYSDSTNSPTCTECSAGQYSGPTSSTCSECDEEKFSTASSSSCLDTCPGGTQILIGTACEFCPAGKFSTPDSSDCAYCTPEKTSFEGSANCNACSLYQSYNDDMEKCECADTLVLSDPNDKDSCTCSPGKAFMGSTGCELCEFGKWKTEFGGTSCTLCKVKGATTRNVGSKSSEDCLCPKGTYDNLKSECVDIVTERISEDTPGMTFASLFIVPGFCRTNSESDVEMTERDRDSEWKATEDENCEEYWYDEVSGRTTWSDKSERGQQAEGEPSAKRSGSVFKASNPLALFGKKRKKGEKGKKEGKT</sequence>
<dbReference type="Proteomes" id="UP001165122">
    <property type="component" value="Unassembled WGS sequence"/>
</dbReference>
<name>A0A9W7KUM1_9STRA</name>
<feature type="domain" description="Tyrosine-protein kinase ephrin type A/B receptor-like" evidence="2">
    <location>
        <begin position="177"/>
        <end position="219"/>
    </location>
</feature>
<dbReference type="OrthoDB" id="439917at2759"/>
<evidence type="ECO:0000259" key="2">
    <source>
        <dbReference type="Pfam" id="PF07699"/>
    </source>
</evidence>
<dbReference type="InterPro" id="IPR009030">
    <property type="entry name" value="Growth_fac_rcpt_cys_sf"/>
</dbReference>
<organism evidence="3 4">
    <name type="scientific">Triparma laevis f. longispina</name>
    <dbReference type="NCBI Taxonomy" id="1714387"/>
    <lineage>
        <taxon>Eukaryota</taxon>
        <taxon>Sar</taxon>
        <taxon>Stramenopiles</taxon>
        <taxon>Ochrophyta</taxon>
        <taxon>Bolidophyceae</taxon>
        <taxon>Parmales</taxon>
        <taxon>Triparmaceae</taxon>
        <taxon>Triparma</taxon>
    </lineage>
</organism>
<keyword evidence="4" id="KW-1185">Reference proteome</keyword>
<proteinExistence type="predicted"/>
<evidence type="ECO:0000313" key="3">
    <source>
        <dbReference type="EMBL" id="GMI12288.1"/>
    </source>
</evidence>
<evidence type="ECO:0000256" key="1">
    <source>
        <dbReference type="SAM" id="MobiDB-lite"/>
    </source>
</evidence>
<dbReference type="SUPFAM" id="SSF57184">
    <property type="entry name" value="Growth factor receptor domain"/>
    <property type="match status" value="1"/>
</dbReference>
<reference evidence="4" key="1">
    <citation type="journal article" date="2023" name="Commun. Biol.">
        <title>Genome analysis of Parmales, the sister group of diatoms, reveals the evolutionary specialization of diatoms from phago-mixotrophs to photoautotrophs.</title>
        <authorList>
            <person name="Ban H."/>
            <person name="Sato S."/>
            <person name="Yoshikawa S."/>
            <person name="Yamada K."/>
            <person name="Nakamura Y."/>
            <person name="Ichinomiya M."/>
            <person name="Sato N."/>
            <person name="Blanc-Mathieu R."/>
            <person name="Endo H."/>
            <person name="Kuwata A."/>
            <person name="Ogata H."/>
        </authorList>
    </citation>
    <scope>NUCLEOTIDE SEQUENCE [LARGE SCALE GENOMIC DNA]</scope>
    <source>
        <strain evidence="4">NIES 3700</strain>
    </source>
</reference>
<dbReference type="InterPro" id="IPR011641">
    <property type="entry name" value="Tyr-kin_ephrin_A/B_rcpt-like"/>
</dbReference>
<dbReference type="EMBL" id="BRXW01000175">
    <property type="protein sequence ID" value="GMI12288.1"/>
    <property type="molecule type" value="Genomic_DNA"/>
</dbReference>
<evidence type="ECO:0000313" key="4">
    <source>
        <dbReference type="Proteomes" id="UP001165122"/>
    </source>
</evidence>
<comment type="caution">
    <text evidence="3">The sequence shown here is derived from an EMBL/GenBank/DDBJ whole genome shotgun (WGS) entry which is preliminary data.</text>
</comment>
<protein>
    <recommendedName>
        <fullName evidence="2">Tyrosine-protein kinase ephrin type A/B receptor-like domain-containing protein</fullName>
    </recommendedName>
</protein>
<dbReference type="AlphaFoldDB" id="A0A9W7KUM1"/>